<evidence type="ECO:0000313" key="1">
    <source>
        <dbReference type="EMBL" id="GMF21099.1"/>
    </source>
</evidence>
<reference evidence="1" key="1">
    <citation type="submission" date="2023-04" db="EMBL/GenBank/DDBJ databases">
        <title>Phytophthora lilii NBRC 32176.</title>
        <authorList>
            <person name="Ichikawa N."/>
            <person name="Sato H."/>
            <person name="Tonouchi N."/>
        </authorList>
    </citation>
    <scope>NUCLEOTIDE SEQUENCE</scope>
    <source>
        <strain evidence="1">NBRC 32176</strain>
    </source>
</reference>
<dbReference type="AlphaFoldDB" id="A0A9W6TWQ4"/>
<protein>
    <submittedName>
        <fullName evidence="1">Unnamed protein product</fullName>
    </submittedName>
</protein>
<comment type="caution">
    <text evidence="1">The sequence shown here is derived from an EMBL/GenBank/DDBJ whole genome shotgun (WGS) entry which is preliminary data.</text>
</comment>
<evidence type="ECO:0000313" key="2">
    <source>
        <dbReference type="Proteomes" id="UP001165083"/>
    </source>
</evidence>
<keyword evidence="2" id="KW-1185">Reference proteome</keyword>
<name>A0A9W6TWQ4_9STRA</name>
<accession>A0A9W6TWQ4</accession>
<organism evidence="1 2">
    <name type="scientific">Phytophthora lilii</name>
    <dbReference type="NCBI Taxonomy" id="2077276"/>
    <lineage>
        <taxon>Eukaryota</taxon>
        <taxon>Sar</taxon>
        <taxon>Stramenopiles</taxon>
        <taxon>Oomycota</taxon>
        <taxon>Peronosporomycetes</taxon>
        <taxon>Peronosporales</taxon>
        <taxon>Peronosporaceae</taxon>
        <taxon>Phytophthora</taxon>
    </lineage>
</organism>
<sequence length="131" mass="13822">MNIQEASWDTKLSSGEYVLELVPSAEYVQSVLTAAKHTNTVCASSFLAQRPLVIGTTNCPRSTDSPNSSAVHDGIFQSDLAPLFSFSGIMSASGDSCGCMGSGFHPPWSGVKSNIYTAQSQQSIPKPEFGA</sequence>
<proteinExistence type="predicted"/>
<dbReference type="EMBL" id="BSXW01000395">
    <property type="protein sequence ID" value="GMF21099.1"/>
    <property type="molecule type" value="Genomic_DNA"/>
</dbReference>
<gene>
    <name evidence="1" type="ORF">Plil01_000828700</name>
</gene>
<dbReference type="Proteomes" id="UP001165083">
    <property type="component" value="Unassembled WGS sequence"/>
</dbReference>